<dbReference type="Proteomes" id="UP000321750">
    <property type="component" value="Unassembled WGS sequence"/>
</dbReference>
<feature type="region of interest" description="Disordered" evidence="1">
    <location>
        <begin position="60"/>
        <end position="83"/>
    </location>
</feature>
<evidence type="ECO:0000256" key="1">
    <source>
        <dbReference type="SAM" id="MobiDB-lite"/>
    </source>
</evidence>
<keyword evidence="3" id="KW-1185">Reference proteome</keyword>
<gene>
    <name evidence="2" type="ORF">MGN01_46520</name>
</gene>
<dbReference type="AlphaFoldDB" id="A0A512JS66"/>
<dbReference type="EMBL" id="BJZV01000078">
    <property type="protein sequence ID" value="GEP12807.1"/>
    <property type="molecule type" value="Genomic_DNA"/>
</dbReference>
<reference evidence="2 3" key="1">
    <citation type="submission" date="2019-07" db="EMBL/GenBank/DDBJ databases">
        <title>Whole genome shotgun sequence of Methylobacterium gnaphalii NBRC 107716.</title>
        <authorList>
            <person name="Hosoyama A."/>
            <person name="Uohara A."/>
            <person name="Ohji S."/>
            <person name="Ichikawa N."/>
        </authorList>
    </citation>
    <scope>NUCLEOTIDE SEQUENCE [LARGE SCALE GENOMIC DNA]</scope>
    <source>
        <strain evidence="2 3">NBRC 107716</strain>
    </source>
</reference>
<sequence>MLTATSTETAMTPTKKLARVLTNEVEGGFHLTLEAQDGEIFRIFLTEDQMGDLADEIDEVLSDDDNENLTAKADEPTTEEQPS</sequence>
<comment type="caution">
    <text evidence="2">The sequence shown here is derived from an EMBL/GenBank/DDBJ whole genome shotgun (WGS) entry which is preliminary data.</text>
</comment>
<protein>
    <submittedName>
        <fullName evidence="2">Uncharacterized protein</fullName>
    </submittedName>
</protein>
<evidence type="ECO:0000313" key="3">
    <source>
        <dbReference type="Proteomes" id="UP000321750"/>
    </source>
</evidence>
<accession>A0A512JS66</accession>
<proteinExistence type="predicted"/>
<evidence type="ECO:0000313" key="2">
    <source>
        <dbReference type="EMBL" id="GEP12807.1"/>
    </source>
</evidence>
<name>A0A512JS66_9HYPH</name>
<organism evidence="2 3">
    <name type="scientific">Methylobacterium gnaphalii</name>
    <dbReference type="NCBI Taxonomy" id="1010610"/>
    <lineage>
        <taxon>Bacteria</taxon>
        <taxon>Pseudomonadati</taxon>
        <taxon>Pseudomonadota</taxon>
        <taxon>Alphaproteobacteria</taxon>
        <taxon>Hyphomicrobiales</taxon>
        <taxon>Methylobacteriaceae</taxon>
        <taxon>Methylobacterium</taxon>
    </lineage>
</organism>